<sequence>MNTDDVGRCVSLPLGQAVQTARLLESIVVSLDRIGSRMAGGDADAHTVDQFITEWSVGPRLSRARVELWDAIAQVIGEEAVEEIAETTPRFPDPVPDEVRARI</sequence>
<gene>
    <name evidence="1" type="ORF">Ade02nite_89200</name>
</gene>
<proteinExistence type="predicted"/>
<reference evidence="1 2" key="1">
    <citation type="submission" date="2021-01" db="EMBL/GenBank/DDBJ databases">
        <title>Whole genome shotgun sequence of Actinoplanes deccanensis NBRC 13994.</title>
        <authorList>
            <person name="Komaki H."/>
            <person name="Tamura T."/>
        </authorList>
    </citation>
    <scope>NUCLEOTIDE SEQUENCE [LARGE SCALE GENOMIC DNA]</scope>
    <source>
        <strain evidence="1 2">NBRC 13994</strain>
    </source>
</reference>
<keyword evidence="2" id="KW-1185">Reference proteome</keyword>
<name>A0ABQ3YJU5_9ACTN</name>
<dbReference type="Proteomes" id="UP000609879">
    <property type="component" value="Unassembled WGS sequence"/>
</dbReference>
<dbReference type="EMBL" id="BOMI01000189">
    <property type="protein sequence ID" value="GID80279.1"/>
    <property type="molecule type" value="Genomic_DNA"/>
</dbReference>
<protein>
    <submittedName>
        <fullName evidence="1">Uncharacterized protein</fullName>
    </submittedName>
</protein>
<accession>A0ABQ3YJU5</accession>
<comment type="caution">
    <text evidence="1">The sequence shown here is derived from an EMBL/GenBank/DDBJ whole genome shotgun (WGS) entry which is preliminary data.</text>
</comment>
<evidence type="ECO:0000313" key="1">
    <source>
        <dbReference type="EMBL" id="GID80279.1"/>
    </source>
</evidence>
<organism evidence="1 2">
    <name type="scientific">Paractinoplanes deccanensis</name>
    <dbReference type="NCBI Taxonomy" id="113561"/>
    <lineage>
        <taxon>Bacteria</taxon>
        <taxon>Bacillati</taxon>
        <taxon>Actinomycetota</taxon>
        <taxon>Actinomycetes</taxon>
        <taxon>Micromonosporales</taxon>
        <taxon>Micromonosporaceae</taxon>
        <taxon>Paractinoplanes</taxon>
    </lineage>
</organism>
<evidence type="ECO:0000313" key="2">
    <source>
        <dbReference type="Proteomes" id="UP000609879"/>
    </source>
</evidence>
<dbReference type="RefSeq" id="WP_203777436.1">
    <property type="nucleotide sequence ID" value="NZ_BAAABO010000049.1"/>
</dbReference>